<comment type="subunit">
    <text evidence="4">Homodimer.</text>
</comment>
<keyword evidence="15" id="KW-1185">Reference proteome</keyword>
<evidence type="ECO:0000256" key="5">
    <source>
        <dbReference type="ARBA" id="ARBA00022679"/>
    </source>
</evidence>
<evidence type="ECO:0000256" key="8">
    <source>
        <dbReference type="ARBA" id="ARBA00022977"/>
    </source>
</evidence>
<evidence type="ECO:0000256" key="11">
    <source>
        <dbReference type="ARBA" id="ARBA00048179"/>
    </source>
</evidence>
<keyword evidence="5" id="KW-0808">Transferase</keyword>
<protein>
    <recommendedName>
        <fullName evidence="10">Thiamine pyrimidine synthase</fullName>
    </recommendedName>
</protein>
<organism evidence="14 15">
    <name type="scientific">Klugiella xanthotipulae</name>
    <dbReference type="NCBI Taxonomy" id="244735"/>
    <lineage>
        <taxon>Bacteria</taxon>
        <taxon>Bacillati</taxon>
        <taxon>Actinomycetota</taxon>
        <taxon>Actinomycetes</taxon>
        <taxon>Micrococcales</taxon>
        <taxon>Microbacteriaceae</taxon>
        <taxon>Klugiella</taxon>
    </lineage>
</organism>
<comment type="catalytic activity">
    <reaction evidence="11">
        <text>N(6)-(pyridoxal phosphate)-L-lysyl-[4-amino-5-hydroxymethyl-2-methylpyrimidine phosphate synthase] + L-histidyl-[4-amino-5-hydroxymethyl-2-methylpyrimidine phosphate synthase] + 2 Fe(3+) + 4 H2O = L-lysyl-[4-amino-5-hydroxymethyl-2-methylpyrimidine phosphate synthase] + (2S)-2-amino-5-hydroxy-4-oxopentanoyl-[4-amino-5-hydroxymethyl-2-methylpyrimidine phosphate synthase] + 4-amino-2-methyl-5-(phosphooxymethyl)pyrimidine + 3-oxopropanoate + 2 Fe(2+) + 2 H(+)</text>
        <dbReference type="Rhea" id="RHEA:65756"/>
        <dbReference type="Rhea" id="RHEA-COMP:16892"/>
        <dbReference type="Rhea" id="RHEA-COMP:16893"/>
        <dbReference type="Rhea" id="RHEA-COMP:16894"/>
        <dbReference type="Rhea" id="RHEA-COMP:16895"/>
        <dbReference type="ChEBI" id="CHEBI:15377"/>
        <dbReference type="ChEBI" id="CHEBI:15378"/>
        <dbReference type="ChEBI" id="CHEBI:29033"/>
        <dbReference type="ChEBI" id="CHEBI:29034"/>
        <dbReference type="ChEBI" id="CHEBI:29969"/>
        <dbReference type="ChEBI" id="CHEBI:29979"/>
        <dbReference type="ChEBI" id="CHEBI:33190"/>
        <dbReference type="ChEBI" id="CHEBI:58354"/>
        <dbReference type="ChEBI" id="CHEBI:143915"/>
        <dbReference type="ChEBI" id="CHEBI:157692"/>
    </reaction>
    <physiologicalReaction direction="left-to-right" evidence="11">
        <dbReference type="Rhea" id="RHEA:65757"/>
    </physiologicalReaction>
</comment>
<dbReference type="AlphaFoldDB" id="A0A543HSZ4"/>
<keyword evidence="12" id="KW-0732">Signal</keyword>
<evidence type="ECO:0000256" key="3">
    <source>
        <dbReference type="ARBA" id="ARBA00009406"/>
    </source>
</evidence>
<evidence type="ECO:0000313" key="15">
    <source>
        <dbReference type="Proteomes" id="UP000318331"/>
    </source>
</evidence>
<evidence type="ECO:0000256" key="7">
    <source>
        <dbReference type="ARBA" id="ARBA00022898"/>
    </source>
</evidence>
<dbReference type="GO" id="GO:0046872">
    <property type="term" value="F:metal ion binding"/>
    <property type="evidence" value="ECO:0007669"/>
    <property type="project" value="UniProtKB-KW"/>
</dbReference>
<dbReference type="RefSeq" id="WP_141918569.1">
    <property type="nucleotide sequence ID" value="NZ_BAAAYS010000006.1"/>
</dbReference>
<keyword evidence="6" id="KW-0479">Metal-binding</keyword>
<dbReference type="Gene3D" id="3.40.190.10">
    <property type="entry name" value="Periplasmic binding protein-like II"/>
    <property type="match status" value="2"/>
</dbReference>
<dbReference type="Pfam" id="PF09084">
    <property type="entry name" value="NMT1"/>
    <property type="match status" value="1"/>
</dbReference>
<dbReference type="EMBL" id="VFPN01000003">
    <property type="protein sequence ID" value="TQM61461.1"/>
    <property type="molecule type" value="Genomic_DNA"/>
</dbReference>
<dbReference type="Proteomes" id="UP000318331">
    <property type="component" value="Unassembled WGS sequence"/>
</dbReference>
<feature type="domain" description="SsuA/THI5-like" evidence="13">
    <location>
        <begin position="44"/>
        <end position="256"/>
    </location>
</feature>
<evidence type="ECO:0000313" key="14">
    <source>
        <dbReference type="EMBL" id="TQM61461.1"/>
    </source>
</evidence>
<dbReference type="PANTHER" id="PTHR31528:SF1">
    <property type="entry name" value="4-AMINO-5-HYDROXYMETHYL-2-METHYLPYRIMIDINE PHOSPHATE SYNTHASE THI11-RELATED"/>
    <property type="match status" value="1"/>
</dbReference>
<dbReference type="OrthoDB" id="174578at2"/>
<feature type="chain" id="PRO_5022020872" description="Thiamine pyrimidine synthase" evidence="12">
    <location>
        <begin position="26"/>
        <end position="339"/>
    </location>
</feature>
<dbReference type="SUPFAM" id="SSF53850">
    <property type="entry name" value="Periplasmic binding protein-like II"/>
    <property type="match status" value="1"/>
</dbReference>
<proteinExistence type="inferred from homology"/>
<keyword evidence="8" id="KW-0784">Thiamine biosynthesis</keyword>
<dbReference type="PANTHER" id="PTHR31528">
    <property type="entry name" value="4-AMINO-5-HYDROXYMETHYL-2-METHYLPYRIMIDINE PHOSPHATE SYNTHASE THI11-RELATED"/>
    <property type="match status" value="1"/>
</dbReference>
<evidence type="ECO:0000256" key="6">
    <source>
        <dbReference type="ARBA" id="ARBA00022723"/>
    </source>
</evidence>
<evidence type="ECO:0000259" key="13">
    <source>
        <dbReference type="Pfam" id="PF09084"/>
    </source>
</evidence>
<evidence type="ECO:0000256" key="12">
    <source>
        <dbReference type="SAM" id="SignalP"/>
    </source>
</evidence>
<comment type="pathway">
    <text evidence="2">Cofactor biosynthesis; thiamine diphosphate biosynthesis.</text>
</comment>
<comment type="caution">
    <text evidence="14">The sequence shown here is derived from an EMBL/GenBank/DDBJ whole genome shotgun (WGS) entry which is preliminary data.</text>
</comment>
<evidence type="ECO:0000256" key="10">
    <source>
        <dbReference type="ARBA" id="ARBA00033171"/>
    </source>
</evidence>
<dbReference type="GO" id="GO:0016740">
    <property type="term" value="F:transferase activity"/>
    <property type="evidence" value="ECO:0007669"/>
    <property type="project" value="UniProtKB-KW"/>
</dbReference>
<accession>A0A543HSZ4</accession>
<sequence length="339" mass="36646">MSRTIRTVALIGLATLLLSACAAPAEENDGDGSTVRFALDWTPNTNHTGFYVAQEKGYFADAGLTVETIDYNNVLPDTLLDAGHADFGVSFHDASTLAQASGARVVTVMAVLQNWASAIGIAANNTSITRPADLDGTTYAGFGEPAEIPLLTQVIKNDGGTGEFDSVVLGTQSYEALYSGDADFVIPFFTWEGVEAERRGTPMTYFRFTDYGVPSAYSVVINASRDWADAHPAESAAFVQALQKGYQYAAEHPDEAADILLEANPDLLTDEKIVHESQRLLSSTLMMDAQGTVGTLESERWAGYANFLFDNKLLSDADGNPLAERPDWDTYFTNKYLAD</sequence>
<evidence type="ECO:0000256" key="9">
    <source>
        <dbReference type="ARBA" id="ARBA00023004"/>
    </source>
</evidence>
<dbReference type="InterPro" id="IPR027939">
    <property type="entry name" value="NMT1/THI5"/>
</dbReference>
<reference evidence="14 15" key="1">
    <citation type="submission" date="2019-06" db="EMBL/GenBank/DDBJ databases">
        <title>Sequencing the genomes of 1000 actinobacteria strains.</title>
        <authorList>
            <person name="Klenk H.-P."/>
        </authorList>
    </citation>
    <scope>NUCLEOTIDE SEQUENCE [LARGE SCALE GENOMIC DNA]</scope>
    <source>
        <strain evidence="14 15">DSM 18031</strain>
    </source>
</reference>
<name>A0A543HSZ4_9MICO</name>
<comment type="function">
    <text evidence="1">Responsible for the formation of the pyrimidine heterocycle in the thiamine biosynthesis pathway. Catalyzes the formation of hydroxymethylpyrimidine phosphate (HMP-P) from histidine and pyridoxal phosphate (PLP). The protein uses PLP and the active site histidine to form HMP-P, generating an inactive enzyme. The enzyme can only undergo a single turnover, which suggests it is a suicide enzyme.</text>
</comment>
<keyword evidence="9" id="KW-0408">Iron</keyword>
<dbReference type="PROSITE" id="PS51257">
    <property type="entry name" value="PROKAR_LIPOPROTEIN"/>
    <property type="match status" value="1"/>
</dbReference>
<comment type="similarity">
    <text evidence="3">Belongs to the NMT1/THI5 family.</text>
</comment>
<evidence type="ECO:0000256" key="1">
    <source>
        <dbReference type="ARBA" id="ARBA00003469"/>
    </source>
</evidence>
<evidence type="ECO:0000256" key="2">
    <source>
        <dbReference type="ARBA" id="ARBA00004948"/>
    </source>
</evidence>
<keyword evidence="7" id="KW-0663">Pyridoxal phosphate</keyword>
<dbReference type="InterPro" id="IPR015168">
    <property type="entry name" value="SsuA/THI5"/>
</dbReference>
<feature type="signal peptide" evidence="12">
    <location>
        <begin position="1"/>
        <end position="25"/>
    </location>
</feature>
<dbReference type="GO" id="GO:0009228">
    <property type="term" value="P:thiamine biosynthetic process"/>
    <property type="evidence" value="ECO:0007669"/>
    <property type="project" value="UniProtKB-KW"/>
</dbReference>
<evidence type="ECO:0000256" key="4">
    <source>
        <dbReference type="ARBA" id="ARBA00011738"/>
    </source>
</evidence>
<gene>
    <name evidence="14" type="ORF">FB466_2415</name>
</gene>